<evidence type="ECO:0000313" key="2">
    <source>
        <dbReference type="Proteomes" id="UP000324800"/>
    </source>
</evidence>
<comment type="caution">
    <text evidence="1">The sequence shown here is derived from an EMBL/GenBank/DDBJ whole genome shotgun (WGS) entry which is preliminary data.</text>
</comment>
<name>A0A5J4WET4_9EUKA</name>
<proteinExistence type="predicted"/>
<reference evidence="1 2" key="1">
    <citation type="submission" date="2019-03" db="EMBL/GenBank/DDBJ databases">
        <title>Single cell metagenomics reveals metabolic interactions within the superorganism composed of flagellate Streblomastix strix and complex community of Bacteroidetes bacteria on its surface.</title>
        <authorList>
            <person name="Treitli S.C."/>
            <person name="Kolisko M."/>
            <person name="Husnik F."/>
            <person name="Keeling P."/>
            <person name="Hampl V."/>
        </authorList>
    </citation>
    <scope>NUCLEOTIDE SEQUENCE [LARGE SCALE GENOMIC DNA]</scope>
    <source>
        <strain evidence="1">ST1C</strain>
    </source>
</reference>
<dbReference type="EMBL" id="SNRW01002226">
    <property type="protein sequence ID" value="KAA6393450.1"/>
    <property type="molecule type" value="Genomic_DNA"/>
</dbReference>
<dbReference type="AlphaFoldDB" id="A0A5J4WET4"/>
<accession>A0A5J4WET4</accession>
<sequence length="30" mass="3462">MGIIQALIPALKNKDYEIHKINPDIDRKIT</sequence>
<feature type="non-terminal residue" evidence="1">
    <location>
        <position position="30"/>
    </location>
</feature>
<gene>
    <name evidence="1" type="ORF">EZS28_011022</name>
</gene>
<protein>
    <submittedName>
        <fullName evidence="1">Uncharacterized protein</fullName>
    </submittedName>
</protein>
<organism evidence="1 2">
    <name type="scientific">Streblomastix strix</name>
    <dbReference type="NCBI Taxonomy" id="222440"/>
    <lineage>
        <taxon>Eukaryota</taxon>
        <taxon>Metamonada</taxon>
        <taxon>Preaxostyla</taxon>
        <taxon>Oxymonadida</taxon>
        <taxon>Streblomastigidae</taxon>
        <taxon>Streblomastix</taxon>
    </lineage>
</organism>
<dbReference type="Proteomes" id="UP000324800">
    <property type="component" value="Unassembled WGS sequence"/>
</dbReference>
<evidence type="ECO:0000313" key="1">
    <source>
        <dbReference type="EMBL" id="KAA6393450.1"/>
    </source>
</evidence>